<dbReference type="Proteomes" id="UP000224393">
    <property type="component" value="Segment"/>
</dbReference>
<sequence>MALPKLNVPKYKLKLPSDGRTVDYRPFLVKEEKLLLLATETGEQEEIIGAIKNIITQCTDITSVDKLATFDIEYLFLQIRTKSVGENVDVMVTCPDDGETEVEISIPLDEIKVVKTRGHKKELKLDDEIVVTMGYPSLTSFVEMNFGDEVNQIDQIFQMAASCIETIADTNQIYECKDVPKSEILEFLDQLSSKQFAEVQKFFETMPKLSHKVQVTNPNTGVESEVVLEGLASFFA</sequence>
<evidence type="ECO:0000313" key="2">
    <source>
        <dbReference type="Proteomes" id="UP000224393"/>
    </source>
</evidence>
<dbReference type="Pfam" id="PF12322">
    <property type="entry name" value="T4_baseplate"/>
    <property type="match status" value="1"/>
</dbReference>
<dbReference type="InterPro" id="IPR024364">
    <property type="entry name" value="Baseplate_phage_T4-like"/>
</dbReference>
<proteinExistence type="predicted"/>
<accession>A0A1D7T076</accession>
<name>A0A1D7T076_9CAUD</name>
<gene>
    <name evidence="1" type="ORF">WH070310_010</name>
</gene>
<organism evidence="1 2">
    <name type="scientific">Cyanophage S-RIM12_WH_07_0310</name>
    <dbReference type="NCBI Taxonomy" id="2928624"/>
    <lineage>
        <taxon>Viruses</taxon>
        <taxon>Duplodnaviria</taxon>
        <taxon>Heunggongvirae</taxon>
        <taxon>Uroviricota</taxon>
        <taxon>Caudoviricetes</taxon>
        <taxon>Pantevenvirales</taxon>
        <taxon>Kyanoviridae</taxon>
        <taxon>Brizovirus</taxon>
        <taxon>Brizovirus rhodeisland06</taxon>
    </lineage>
</organism>
<evidence type="ECO:0000313" key="1">
    <source>
        <dbReference type="EMBL" id="AOO19360.1"/>
    </source>
</evidence>
<dbReference type="EMBL" id="KX349327">
    <property type="protein sequence ID" value="AOO19360.1"/>
    <property type="molecule type" value="Genomic_DNA"/>
</dbReference>
<reference evidence="1 2" key="1">
    <citation type="journal article" date="2016" name="Environ. Microbiol.">
        <title>Genomic diversification of marine cyanophages into stable ecotypes.</title>
        <authorList>
            <person name="Marston M.F."/>
            <person name="Martiny J.B."/>
        </authorList>
    </citation>
    <scope>NUCLEOTIDE SEQUENCE [LARGE SCALE GENOMIC DNA]</scope>
    <source>
        <strain evidence="1">WH_07_0310</strain>
    </source>
</reference>
<protein>
    <submittedName>
        <fullName evidence="1">Baseplate hub subunit</fullName>
    </submittedName>
</protein>